<organism evidence="1 2">
    <name type="scientific">Streptomyces canarius</name>
    <dbReference type="NCBI Taxonomy" id="285453"/>
    <lineage>
        <taxon>Bacteria</taxon>
        <taxon>Bacillati</taxon>
        <taxon>Actinomycetota</taxon>
        <taxon>Actinomycetes</taxon>
        <taxon>Kitasatosporales</taxon>
        <taxon>Streptomycetaceae</taxon>
        <taxon>Streptomyces</taxon>
    </lineage>
</organism>
<protein>
    <recommendedName>
        <fullName evidence="3">Major facilitator superfamily (MFS) profile domain-containing protein</fullName>
    </recommendedName>
</protein>
<accession>A0ABQ3CMX6</accession>
<evidence type="ECO:0000313" key="2">
    <source>
        <dbReference type="Proteomes" id="UP000653644"/>
    </source>
</evidence>
<dbReference type="SUPFAM" id="SSF103473">
    <property type="entry name" value="MFS general substrate transporter"/>
    <property type="match status" value="1"/>
</dbReference>
<dbReference type="EMBL" id="BMVN01000005">
    <property type="protein sequence ID" value="GHA15479.1"/>
    <property type="molecule type" value="Genomic_DNA"/>
</dbReference>
<dbReference type="Proteomes" id="UP000653644">
    <property type="component" value="Unassembled WGS sequence"/>
</dbReference>
<evidence type="ECO:0000313" key="1">
    <source>
        <dbReference type="EMBL" id="GHA15479.1"/>
    </source>
</evidence>
<sequence length="54" mass="5656">MWSYRVFPEQPSTGFSAAVPALGLGTLTGPATLGAVADHYGLRAGFLVAGRPWH</sequence>
<name>A0ABQ3CMX6_9ACTN</name>
<dbReference type="InterPro" id="IPR036259">
    <property type="entry name" value="MFS_trans_sf"/>
</dbReference>
<evidence type="ECO:0008006" key="3">
    <source>
        <dbReference type="Google" id="ProtNLM"/>
    </source>
</evidence>
<proteinExistence type="predicted"/>
<comment type="caution">
    <text evidence="1">The sequence shown here is derived from an EMBL/GenBank/DDBJ whole genome shotgun (WGS) entry which is preliminary data.</text>
</comment>
<keyword evidence="2" id="KW-1185">Reference proteome</keyword>
<gene>
    <name evidence="1" type="ORF">GCM10010345_20130</name>
</gene>
<reference evidence="2" key="1">
    <citation type="journal article" date="2019" name="Int. J. Syst. Evol. Microbiol.">
        <title>The Global Catalogue of Microorganisms (GCM) 10K type strain sequencing project: providing services to taxonomists for standard genome sequencing and annotation.</title>
        <authorList>
            <consortium name="The Broad Institute Genomics Platform"/>
            <consortium name="The Broad Institute Genome Sequencing Center for Infectious Disease"/>
            <person name="Wu L."/>
            <person name="Ma J."/>
        </authorList>
    </citation>
    <scope>NUCLEOTIDE SEQUENCE [LARGE SCALE GENOMIC DNA]</scope>
    <source>
        <strain evidence="2">JCM 4733</strain>
    </source>
</reference>